<dbReference type="GO" id="GO:0003954">
    <property type="term" value="F:NADH dehydrogenase activity"/>
    <property type="evidence" value="ECO:0007669"/>
    <property type="project" value="InterPro"/>
</dbReference>
<evidence type="ECO:0000259" key="9">
    <source>
        <dbReference type="PROSITE" id="PS50222"/>
    </source>
</evidence>
<evidence type="ECO:0000256" key="6">
    <source>
        <dbReference type="ARBA" id="ARBA00023002"/>
    </source>
</evidence>
<dbReference type="AlphaFoldDB" id="A0A1L2FV21"/>
<dbReference type="Gene3D" id="3.50.50.100">
    <property type="match status" value="3"/>
</dbReference>
<dbReference type="Pfam" id="PF07992">
    <property type="entry name" value="Pyr_redox_2"/>
    <property type="match status" value="2"/>
</dbReference>
<name>A0A1L2FV21_9MYCE</name>
<evidence type="ECO:0000256" key="1">
    <source>
        <dbReference type="ARBA" id="ARBA00004137"/>
    </source>
</evidence>
<keyword evidence="5" id="KW-0106">Calcium</keyword>
<dbReference type="InterPro" id="IPR023753">
    <property type="entry name" value="FAD/NAD-binding_dom"/>
</dbReference>
<dbReference type="PROSITE" id="PS00018">
    <property type="entry name" value="EF_HAND_1"/>
    <property type="match status" value="2"/>
</dbReference>
<dbReference type="SUPFAM" id="SSF47473">
    <property type="entry name" value="EF-hand"/>
    <property type="match status" value="1"/>
</dbReference>
<dbReference type="InterPro" id="IPR002048">
    <property type="entry name" value="EF_hand_dom"/>
</dbReference>
<evidence type="ECO:0000313" key="10">
    <source>
        <dbReference type="EMBL" id="AOE43307.1"/>
    </source>
</evidence>
<evidence type="ECO:0000256" key="8">
    <source>
        <dbReference type="SAM" id="MobiDB-lite"/>
    </source>
</evidence>
<evidence type="ECO:0000256" key="3">
    <source>
        <dbReference type="ARBA" id="ARBA00022630"/>
    </source>
</evidence>
<keyword evidence="3" id="KW-0285">Flavoprotein</keyword>
<proteinExistence type="inferred from homology"/>
<evidence type="ECO:0000256" key="5">
    <source>
        <dbReference type="ARBA" id="ARBA00022837"/>
    </source>
</evidence>
<evidence type="ECO:0000256" key="4">
    <source>
        <dbReference type="ARBA" id="ARBA00022827"/>
    </source>
</evidence>
<feature type="domain" description="EF-hand" evidence="9">
    <location>
        <begin position="417"/>
        <end position="452"/>
    </location>
</feature>
<reference evidence="10" key="1">
    <citation type="submission" date="2016-06" db="EMBL/GenBank/DDBJ databases">
        <title>A core phylogeny of Dictyostelia derived from 50 functionally divergent proteins retrieved from five existing and six newly sequenced genomes.</title>
        <authorList>
            <person name="Singh R."/>
            <person name="Schilde C."/>
            <person name="Gezzard T."/>
            <person name="Schaap P."/>
        </authorList>
    </citation>
    <scope>NUCLEOTIDE SEQUENCE</scope>
    <source>
        <strain evidence="10">AE2</strain>
    </source>
</reference>
<dbReference type="SMART" id="SM00054">
    <property type="entry name" value="EFh"/>
    <property type="match status" value="2"/>
</dbReference>
<dbReference type="InterPro" id="IPR045024">
    <property type="entry name" value="NDH-2"/>
</dbReference>
<dbReference type="GO" id="GO:0005509">
    <property type="term" value="F:calcium ion binding"/>
    <property type="evidence" value="ECO:0007669"/>
    <property type="project" value="InterPro"/>
</dbReference>
<dbReference type="SUPFAM" id="SSF51971">
    <property type="entry name" value="Nucleotide-binding domain"/>
    <property type="match status" value="1"/>
</dbReference>
<keyword evidence="4" id="KW-0274">FAD</keyword>
<protein>
    <submittedName>
        <fullName evidence="10">Calcium-binding EF-hand domain-containing protein</fullName>
    </submittedName>
</protein>
<dbReference type="GO" id="GO:0005743">
    <property type="term" value="C:mitochondrial inner membrane"/>
    <property type="evidence" value="ECO:0007669"/>
    <property type="project" value="UniProtKB-SubCell"/>
</dbReference>
<comment type="subcellular location">
    <subcellularLocation>
        <location evidence="1">Mitochondrion inner membrane</location>
        <topology evidence="1">Peripheral membrane protein</topology>
        <orientation evidence="1">Intermembrane side</orientation>
    </subcellularLocation>
</comment>
<feature type="compositionally biased region" description="Low complexity" evidence="8">
    <location>
        <begin position="32"/>
        <end position="61"/>
    </location>
</feature>
<evidence type="ECO:0000256" key="7">
    <source>
        <dbReference type="ARBA" id="ARBA00023027"/>
    </source>
</evidence>
<dbReference type="InterPro" id="IPR054585">
    <property type="entry name" value="NDH2-like_C"/>
</dbReference>
<evidence type="ECO:0000256" key="2">
    <source>
        <dbReference type="ARBA" id="ARBA00005272"/>
    </source>
</evidence>
<feature type="region of interest" description="Disordered" evidence="8">
    <location>
        <begin position="20"/>
        <end position="61"/>
    </location>
</feature>
<keyword evidence="6" id="KW-0560">Oxidoreductase</keyword>
<keyword evidence="7" id="KW-0520">NAD</keyword>
<feature type="compositionally biased region" description="Low complexity" evidence="8">
    <location>
        <begin position="273"/>
        <end position="307"/>
    </location>
</feature>
<dbReference type="PANTHER" id="PTHR43706">
    <property type="entry name" value="NADH DEHYDROGENASE"/>
    <property type="match status" value="1"/>
</dbReference>
<feature type="region of interest" description="Disordered" evidence="8">
    <location>
        <begin position="266"/>
        <end position="320"/>
    </location>
</feature>
<sequence length="597" mass="66287">MLARPQNHLLYRRLAKLATGRSTPLPRHSRRSFSTTPLSSSSSSESSGNNGQQQGSSSSSSSTWSFRLGQMAALASVLTVSVATVVSLEDKPPVPTIDPNMKPLASMPLPTNGKKRVVVLGTGWASLAFINNIDLTKYEVVVVSPRNYFLFTPMLTAATVGSVEVRSICEPIRRILKRLSKTGTYYIEAECTDIVYQDNYVVIKVCQTPWEQRECMRTASSLRRHPTPEESAARLWTASNAPAILTNPPMRSATCSTLSLSAVDPPVWNLPEKSTTTSTTTWPRSSPRSSTTARSPSSKAPTTSSTPLTRESSTVNTEKEFGRSNIKTLCSSRVTEVQPNKLVVVSKADRKTYEMPFGMCLWATGVGPRPITAKLCDSIPEQRNNRAISTDVFLRVIGVPHKNVFAIGDCATVTQQRLLDHLTEVFEEADENHDDKLSIDELVKLVKNNSNKYPQLKPFIGILPEKFAEFDLNKDNFLQLNEFKLLIERIDQNLTTLPATAQVANQEGVYLAKAFNQNMVDPARVEPFNYRHLGSFAYIGHHNAVADIPGAFSGGGFGVWWAWRAVYLEKQFSWKNKMLVSLDWSKTMLFGRDISRI</sequence>
<accession>A0A1L2FV21</accession>
<feature type="domain" description="EF-hand" evidence="9">
    <location>
        <begin position="458"/>
        <end position="493"/>
    </location>
</feature>
<dbReference type="Pfam" id="PF22366">
    <property type="entry name" value="NDH2_C"/>
    <property type="match status" value="1"/>
</dbReference>
<dbReference type="InterPro" id="IPR018247">
    <property type="entry name" value="EF_Hand_1_Ca_BS"/>
</dbReference>
<organism evidence="10">
    <name type="scientific">Rostrostelium ellipticum</name>
    <dbReference type="NCBI Taxonomy" id="361140"/>
    <lineage>
        <taxon>Eukaryota</taxon>
        <taxon>Amoebozoa</taxon>
        <taxon>Evosea</taxon>
        <taxon>Eumycetozoa</taxon>
        <taxon>Dictyostelia</taxon>
        <taxon>Acytosteliales</taxon>
        <taxon>Acytosteliaceae</taxon>
        <taxon>Rostrostelium</taxon>
    </lineage>
</organism>
<dbReference type="EMBL" id="KX539462">
    <property type="protein sequence ID" value="AOE43307.1"/>
    <property type="molecule type" value="Genomic_DNA"/>
</dbReference>
<dbReference type="PANTHER" id="PTHR43706:SF51">
    <property type="entry name" value="CALCIUM-BINDING EF-HAND DOMAIN-CONTAINING PROTEIN"/>
    <property type="match status" value="1"/>
</dbReference>
<dbReference type="PROSITE" id="PS50222">
    <property type="entry name" value="EF_HAND_2"/>
    <property type="match status" value="2"/>
</dbReference>
<dbReference type="InterPro" id="IPR011992">
    <property type="entry name" value="EF-hand-dom_pair"/>
</dbReference>
<comment type="similarity">
    <text evidence="2">Belongs to the NADH dehydrogenase family.</text>
</comment>